<comment type="caution">
    <text evidence="2">The sequence shown here is derived from an EMBL/GenBank/DDBJ whole genome shotgun (WGS) entry which is preliminary data.</text>
</comment>
<accession>A0A8S0PN28</accession>
<organism evidence="2 3">
    <name type="scientific">Olea europaea subsp. europaea</name>
    <dbReference type="NCBI Taxonomy" id="158383"/>
    <lineage>
        <taxon>Eukaryota</taxon>
        <taxon>Viridiplantae</taxon>
        <taxon>Streptophyta</taxon>
        <taxon>Embryophyta</taxon>
        <taxon>Tracheophyta</taxon>
        <taxon>Spermatophyta</taxon>
        <taxon>Magnoliopsida</taxon>
        <taxon>eudicotyledons</taxon>
        <taxon>Gunneridae</taxon>
        <taxon>Pentapetalae</taxon>
        <taxon>asterids</taxon>
        <taxon>lamiids</taxon>
        <taxon>Lamiales</taxon>
        <taxon>Oleaceae</taxon>
        <taxon>Oleeae</taxon>
        <taxon>Olea</taxon>
    </lineage>
</organism>
<dbReference type="Proteomes" id="UP000594638">
    <property type="component" value="Unassembled WGS sequence"/>
</dbReference>
<protein>
    <submittedName>
        <fullName evidence="2">Uncharacterized protein</fullName>
    </submittedName>
</protein>
<gene>
    <name evidence="2" type="ORF">OLEA9_A109924</name>
</gene>
<dbReference type="AlphaFoldDB" id="A0A8S0PN28"/>
<evidence type="ECO:0000313" key="2">
    <source>
        <dbReference type="EMBL" id="CAA2954899.1"/>
    </source>
</evidence>
<proteinExistence type="predicted"/>
<keyword evidence="3" id="KW-1185">Reference proteome</keyword>
<dbReference type="EMBL" id="CACTIH010000130">
    <property type="protein sequence ID" value="CAA2954899.1"/>
    <property type="molecule type" value="Genomic_DNA"/>
</dbReference>
<feature type="signal peptide" evidence="1">
    <location>
        <begin position="1"/>
        <end position="21"/>
    </location>
</feature>
<evidence type="ECO:0000256" key="1">
    <source>
        <dbReference type="SAM" id="SignalP"/>
    </source>
</evidence>
<evidence type="ECO:0000313" key="3">
    <source>
        <dbReference type="Proteomes" id="UP000594638"/>
    </source>
</evidence>
<keyword evidence="1" id="KW-0732">Signal</keyword>
<dbReference type="Gramene" id="OE9A109924T1">
    <property type="protein sequence ID" value="OE9A109924C1"/>
    <property type="gene ID" value="OE9A109924"/>
</dbReference>
<reference evidence="2 3" key="1">
    <citation type="submission" date="2019-12" db="EMBL/GenBank/DDBJ databases">
        <authorList>
            <person name="Alioto T."/>
            <person name="Alioto T."/>
            <person name="Gomez Garrido J."/>
        </authorList>
    </citation>
    <scope>NUCLEOTIDE SEQUENCE [LARGE SCALE GENOMIC DNA]</scope>
</reference>
<sequence length="186" mass="20896">MGFYNLHQVLHFAMFFIDARAKVLVAEGHFDSLYALSLRCRLRMGHRGMSDLLSIPYHFSCRGSLVRASGACVYIDEAVPRVGTTVRPCSCRPPTRVVIRFSGLLVTLQATSRMWADFQAFLDSLWHTVCKACLGRVLAATGTQADFLGCKHVPRHFWATSGTRFAGHVQDMSWPRKGSSLIFKHF</sequence>
<feature type="chain" id="PRO_5035821551" evidence="1">
    <location>
        <begin position="22"/>
        <end position="186"/>
    </location>
</feature>
<name>A0A8S0PN28_OLEEU</name>